<evidence type="ECO:0000259" key="2">
    <source>
        <dbReference type="SMART" id="SM00646"/>
    </source>
</evidence>
<comment type="caution">
    <text evidence="3">The sequence shown here is derived from an EMBL/GenBank/DDBJ whole genome shotgun (WGS) entry which is preliminary data.</text>
</comment>
<dbReference type="SUPFAM" id="SSF53187">
    <property type="entry name" value="Zn-dependent exopeptidases"/>
    <property type="match status" value="1"/>
</dbReference>
<dbReference type="Proteomes" id="UP000307756">
    <property type="component" value="Unassembled WGS sequence"/>
</dbReference>
<dbReference type="PANTHER" id="PTHR30404">
    <property type="entry name" value="N-ACETYLMURAMOYL-L-ALANINE AMIDASE"/>
    <property type="match status" value="1"/>
</dbReference>
<dbReference type="EMBL" id="SWBM01000002">
    <property type="protein sequence ID" value="TKC16974.1"/>
    <property type="molecule type" value="Genomic_DNA"/>
</dbReference>
<sequence>MEELVLRVIYPSASQDSVNYQNTLYPEIVNQTGFIDRGKKRADFHVVRETTMPAILTENGFVDNTVEAEKLKQSSFLDQIAQGHVNGLVEIFGLKKILKKIYFYTGGYSGE</sequence>
<dbReference type="AlphaFoldDB" id="A0A4U1D447"/>
<dbReference type="GO" id="GO:0030288">
    <property type="term" value="C:outer membrane-bounded periplasmic space"/>
    <property type="evidence" value="ECO:0007669"/>
    <property type="project" value="TreeGrafter"/>
</dbReference>
<dbReference type="GO" id="GO:0009253">
    <property type="term" value="P:peptidoglycan catabolic process"/>
    <property type="evidence" value="ECO:0007669"/>
    <property type="project" value="InterPro"/>
</dbReference>
<dbReference type="GO" id="GO:0008745">
    <property type="term" value="F:N-acetylmuramoyl-L-alanine amidase activity"/>
    <property type="evidence" value="ECO:0007669"/>
    <property type="project" value="InterPro"/>
</dbReference>
<reference evidence="3 4" key="1">
    <citation type="journal article" date="2011" name="J. Microbiol.">
        <title>Bacillus kyonggiensis sp. nov., isolated from soil of a lettuce field.</title>
        <authorList>
            <person name="Dong K."/>
            <person name="Lee S."/>
        </authorList>
    </citation>
    <scope>NUCLEOTIDE SEQUENCE [LARGE SCALE GENOMIC DNA]</scope>
    <source>
        <strain evidence="3 4">NB22</strain>
    </source>
</reference>
<gene>
    <name evidence="3" type="ORF">FA727_12995</name>
</gene>
<dbReference type="Pfam" id="PF01520">
    <property type="entry name" value="Amidase_3"/>
    <property type="match status" value="1"/>
</dbReference>
<accession>A0A4U1D447</accession>
<name>A0A4U1D447_9BACI</name>
<evidence type="ECO:0000256" key="1">
    <source>
        <dbReference type="ARBA" id="ARBA00022801"/>
    </source>
</evidence>
<dbReference type="InterPro" id="IPR050695">
    <property type="entry name" value="N-acetylmuramoyl_amidase_3"/>
</dbReference>
<dbReference type="Gene3D" id="3.40.630.40">
    <property type="entry name" value="Zn-dependent exopeptidases"/>
    <property type="match status" value="1"/>
</dbReference>
<keyword evidence="1" id="KW-0378">Hydrolase</keyword>
<organism evidence="3 4">
    <name type="scientific">Robertmurraya kyonggiensis</name>
    <dbReference type="NCBI Taxonomy" id="1037680"/>
    <lineage>
        <taxon>Bacteria</taxon>
        <taxon>Bacillati</taxon>
        <taxon>Bacillota</taxon>
        <taxon>Bacilli</taxon>
        <taxon>Bacillales</taxon>
        <taxon>Bacillaceae</taxon>
        <taxon>Robertmurraya</taxon>
    </lineage>
</organism>
<protein>
    <recommendedName>
        <fullName evidence="2">MurNAc-LAA domain-containing protein</fullName>
    </recommendedName>
</protein>
<dbReference type="InterPro" id="IPR002508">
    <property type="entry name" value="MurNAc-LAA_cat"/>
</dbReference>
<evidence type="ECO:0000313" key="4">
    <source>
        <dbReference type="Proteomes" id="UP000307756"/>
    </source>
</evidence>
<dbReference type="CDD" id="cd02696">
    <property type="entry name" value="MurNAc-LAA"/>
    <property type="match status" value="1"/>
</dbReference>
<dbReference type="PANTHER" id="PTHR30404:SF0">
    <property type="entry name" value="N-ACETYLMURAMOYL-L-ALANINE AMIDASE AMIC"/>
    <property type="match status" value="1"/>
</dbReference>
<feature type="domain" description="MurNAc-LAA" evidence="2">
    <location>
        <begin position="2"/>
        <end position="89"/>
    </location>
</feature>
<keyword evidence="4" id="KW-1185">Reference proteome</keyword>
<evidence type="ECO:0000313" key="3">
    <source>
        <dbReference type="EMBL" id="TKC16974.1"/>
    </source>
</evidence>
<dbReference type="SMART" id="SM00646">
    <property type="entry name" value="Ami_3"/>
    <property type="match status" value="1"/>
</dbReference>
<proteinExistence type="predicted"/>